<evidence type="ECO:0000313" key="2">
    <source>
        <dbReference type="EMBL" id="NKI17217.1"/>
    </source>
</evidence>
<feature type="signal peptide" evidence="1">
    <location>
        <begin position="1"/>
        <end position="23"/>
    </location>
</feature>
<dbReference type="Proteomes" id="UP000765845">
    <property type="component" value="Unassembled WGS sequence"/>
</dbReference>
<proteinExistence type="predicted"/>
<keyword evidence="1" id="KW-0732">Signal</keyword>
<reference evidence="2 3" key="1">
    <citation type="submission" date="2020-04" db="EMBL/GenBank/DDBJ databases">
        <authorList>
            <person name="Yoon J."/>
        </authorList>
    </citation>
    <scope>NUCLEOTIDE SEQUENCE [LARGE SCALE GENOMIC DNA]</scope>
    <source>
        <strain evidence="2 3">KMU-166</strain>
    </source>
</reference>
<protein>
    <recommendedName>
        <fullName evidence="4">Peptidoglycan-binding protein CsiV</fullName>
    </recommendedName>
</protein>
<organism evidence="2 3">
    <name type="scientific">Spongiibacter thalassae</name>
    <dbReference type="NCBI Taxonomy" id="2721624"/>
    <lineage>
        <taxon>Bacteria</taxon>
        <taxon>Pseudomonadati</taxon>
        <taxon>Pseudomonadota</taxon>
        <taxon>Gammaproteobacteria</taxon>
        <taxon>Cellvibrionales</taxon>
        <taxon>Spongiibacteraceae</taxon>
        <taxon>Spongiibacter</taxon>
    </lineage>
</organism>
<name>A0ABX1GFQ5_9GAMM</name>
<feature type="chain" id="PRO_5047308194" description="Peptidoglycan-binding protein CsiV" evidence="1">
    <location>
        <begin position="24"/>
        <end position="260"/>
    </location>
</feature>
<gene>
    <name evidence="2" type="ORF">HCU74_07255</name>
</gene>
<evidence type="ECO:0000256" key="1">
    <source>
        <dbReference type="SAM" id="SignalP"/>
    </source>
</evidence>
<comment type="caution">
    <text evidence="2">The sequence shown here is derived from an EMBL/GenBank/DDBJ whole genome shotgun (WGS) entry which is preliminary data.</text>
</comment>
<dbReference type="InterPro" id="IPR021241">
    <property type="entry name" value="CsiV"/>
</dbReference>
<dbReference type="RefSeq" id="WP_168449732.1">
    <property type="nucleotide sequence ID" value="NZ_JAAWWK010000002.1"/>
</dbReference>
<evidence type="ECO:0000313" key="3">
    <source>
        <dbReference type="Proteomes" id="UP000765845"/>
    </source>
</evidence>
<dbReference type="Pfam" id="PF10972">
    <property type="entry name" value="CsiV"/>
    <property type="match status" value="1"/>
</dbReference>
<sequence length="260" mass="29687">MPKPRALVIGLLLLLSNIAYVHANDRLFQIDMIVYANDDPGAVYEENWPDNLHLRYPRNWERLRSQGSGHLAPVAPSEEFAAVARSIKLSSRYRVLTQKSWTQELSNKRQAPAILIQGGRQVGEHYELEGYINVALERYLFVDTNLWLSSFGETSGRYYLPRQPENHDEPEEPGFIDESFAASPEYAEFLRQNPEHQARKEEESFQAPSGSQAVERIVVMEQTRRLRSEELHFFDHPLFGVLIRISAAPAVAEAAPQSVQ</sequence>
<accession>A0ABX1GFQ5</accession>
<dbReference type="EMBL" id="JAAWWK010000002">
    <property type="protein sequence ID" value="NKI17217.1"/>
    <property type="molecule type" value="Genomic_DNA"/>
</dbReference>
<evidence type="ECO:0008006" key="4">
    <source>
        <dbReference type="Google" id="ProtNLM"/>
    </source>
</evidence>
<keyword evidence="3" id="KW-1185">Reference proteome</keyword>